<dbReference type="EMBL" id="JBHTKH010000010">
    <property type="protein sequence ID" value="MFD1055590.1"/>
    <property type="molecule type" value="Genomic_DNA"/>
</dbReference>
<dbReference type="PANTHER" id="PTHR43244">
    <property type="match status" value="1"/>
</dbReference>
<dbReference type="Gene3D" id="3.20.20.30">
    <property type="entry name" value="Luciferase-like domain"/>
    <property type="match status" value="1"/>
</dbReference>
<evidence type="ECO:0000259" key="4">
    <source>
        <dbReference type="Pfam" id="PF01814"/>
    </source>
</evidence>
<evidence type="ECO:0000313" key="5">
    <source>
        <dbReference type="EMBL" id="MFD1055590.1"/>
    </source>
</evidence>
<accession>A0ABW3MYE4</accession>
<dbReference type="InterPro" id="IPR012312">
    <property type="entry name" value="Hemerythrin-like"/>
</dbReference>
<dbReference type="Pfam" id="PF01814">
    <property type="entry name" value="Hemerythrin"/>
    <property type="match status" value="1"/>
</dbReference>
<dbReference type="RefSeq" id="WP_386053624.1">
    <property type="nucleotide sequence ID" value="NZ_JBHTKH010000010.1"/>
</dbReference>
<evidence type="ECO:0000313" key="6">
    <source>
        <dbReference type="Proteomes" id="UP001597046"/>
    </source>
</evidence>
<feature type="compositionally biased region" description="Polar residues" evidence="2">
    <location>
        <begin position="301"/>
        <end position="325"/>
    </location>
</feature>
<gene>
    <name evidence="5" type="ORF">ACFQ2V_14850</name>
</gene>
<evidence type="ECO:0000259" key="3">
    <source>
        <dbReference type="Pfam" id="PF00296"/>
    </source>
</evidence>
<dbReference type="Gene3D" id="1.20.120.520">
    <property type="entry name" value="nmb1532 protein domain like"/>
    <property type="match status" value="1"/>
</dbReference>
<feature type="domain" description="Hemerythrin-like" evidence="4">
    <location>
        <begin position="374"/>
        <end position="523"/>
    </location>
</feature>
<dbReference type="CDD" id="cd12108">
    <property type="entry name" value="Hr-like"/>
    <property type="match status" value="1"/>
</dbReference>
<dbReference type="InterPro" id="IPR050564">
    <property type="entry name" value="F420-G6PD/mer"/>
</dbReference>
<name>A0ABW3MYE4_9MICO</name>
<protein>
    <submittedName>
        <fullName evidence="5">LLM class flavin-dependent oxidoreductase</fullName>
    </submittedName>
</protein>
<feature type="compositionally biased region" description="Basic and acidic residues" evidence="2">
    <location>
        <begin position="348"/>
        <end position="359"/>
    </location>
</feature>
<dbReference type="InterPro" id="IPR011251">
    <property type="entry name" value="Luciferase-like_dom"/>
</dbReference>
<dbReference type="CDD" id="cd01097">
    <property type="entry name" value="Tetrahydromethanopterin_reductase"/>
    <property type="match status" value="1"/>
</dbReference>
<keyword evidence="6" id="KW-1185">Reference proteome</keyword>
<feature type="domain" description="Luciferase-like" evidence="3">
    <location>
        <begin position="7"/>
        <end position="235"/>
    </location>
</feature>
<feature type="region of interest" description="Disordered" evidence="2">
    <location>
        <begin position="296"/>
        <end position="359"/>
    </location>
</feature>
<dbReference type="InterPro" id="IPR036661">
    <property type="entry name" value="Luciferase-like_sf"/>
</dbReference>
<dbReference type="Proteomes" id="UP001597046">
    <property type="component" value="Unassembled WGS sequence"/>
</dbReference>
<keyword evidence="1" id="KW-0560">Oxidoreductase</keyword>
<evidence type="ECO:0000256" key="1">
    <source>
        <dbReference type="ARBA" id="ARBA00023002"/>
    </source>
</evidence>
<reference evidence="6" key="1">
    <citation type="journal article" date="2019" name="Int. J. Syst. Evol. Microbiol.">
        <title>The Global Catalogue of Microorganisms (GCM) 10K type strain sequencing project: providing services to taxonomists for standard genome sequencing and annotation.</title>
        <authorList>
            <consortium name="The Broad Institute Genomics Platform"/>
            <consortium name="The Broad Institute Genome Sequencing Center for Infectious Disease"/>
            <person name="Wu L."/>
            <person name="Ma J."/>
        </authorList>
    </citation>
    <scope>NUCLEOTIDE SEQUENCE [LARGE SCALE GENOMIC DNA]</scope>
    <source>
        <strain evidence="6">CCUG 57508</strain>
    </source>
</reference>
<proteinExistence type="predicted"/>
<evidence type="ECO:0000256" key="2">
    <source>
        <dbReference type="SAM" id="MobiDB-lite"/>
    </source>
</evidence>
<sequence>MDYGHELQFGVFASPDASRVHATLELAQLADVLGLDLFTVQDHPYNAKHLDTSTLLTAVAVRTTSVRVAANVANLPLRPPVGLAKQVATLDVLSGGRAELGLGTGAFWDAIVASGGERRSPGEAVDALVEAIHIIRAAWGQSPDQPGARSVTALGEHYSVKGMHAGPFPVHPVEIWLGAYRPRMLRVTGRLADGWLPSQGYAEPESLAGLNAAIDEAADAAGRGPQAIRRMYNVFGQFGTGSGFLRGTADDWAEQLAGLSLDAGMSTYVLGTDDPDLLRRFAGEVAPAVRELVDAGRARRASSSGPTRVTPTSLSTPESTQSATGTDRHPLAVRATPDGPRLTAQLPWREDDRPVSAKPDEAAYTAAEQAVPQHLVDVHDHLRGELAQLRDIVGQVRRGALSTGAARSVLNTMAMRQNNWTLGAYCETYCRLVTGHHTLEDRSIFVHLRTAEPELGPVIDRLEQEHHVIADVLEQVDEALVGLVGTDGYSHAGEAALDQIERALDLLTDTLLSHLAYEERELLHPLARNGFG</sequence>
<dbReference type="SUPFAM" id="SSF51679">
    <property type="entry name" value="Bacterial luciferase-like"/>
    <property type="match status" value="1"/>
</dbReference>
<organism evidence="5 6">
    <name type="scientific">Terrabacter terrigena</name>
    <dbReference type="NCBI Taxonomy" id="574718"/>
    <lineage>
        <taxon>Bacteria</taxon>
        <taxon>Bacillati</taxon>
        <taxon>Actinomycetota</taxon>
        <taxon>Actinomycetes</taxon>
        <taxon>Micrococcales</taxon>
        <taxon>Intrasporangiaceae</taxon>
        <taxon>Terrabacter</taxon>
    </lineage>
</organism>
<dbReference type="Pfam" id="PF00296">
    <property type="entry name" value="Bac_luciferase"/>
    <property type="match status" value="1"/>
</dbReference>
<comment type="caution">
    <text evidence="5">The sequence shown here is derived from an EMBL/GenBank/DDBJ whole genome shotgun (WGS) entry which is preliminary data.</text>
</comment>
<dbReference type="PANTHER" id="PTHR43244:SF1">
    <property type="entry name" value="5,10-METHYLENETETRAHYDROMETHANOPTERIN REDUCTASE"/>
    <property type="match status" value="1"/>
</dbReference>